<proteinExistence type="predicted"/>
<feature type="transmembrane region" description="Helical" evidence="2">
    <location>
        <begin position="15"/>
        <end position="36"/>
    </location>
</feature>
<comment type="caution">
    <text evidence="3">The sequence shown here is derived from an EMBL/GenBank/DDBJ whole genome shotgun (WGS) entry which is preliminary data.</text>
</comment>
<keyword evidence="4" id="KW-1185">Reference proteome</keyword>
<dbReference type="HOGENOM" id="CLU_2048638_0_0_9"/>
<name>K6PYV4_9FIRM</name>
<evidence type="ECO:0000256" key="2">
    <source>
        <dbReference type="SAM" id="Phobius"/>
    </source>
</evidence>
<dbReference type="AlphaFoldDB" id="K6PYV4"/>
<feature type="compositionally biased region" description="Pro residues" evidence="1">
    <location>
        <begin position="101"/>
        <end position="120"/>
    </location>
</feature>
<dbReference type="EMBL" id="AENY02000004">
    <property type="protein sequence ID" value="EKP93928.1"/>
    <property type="molecule type" value="Genomic_DNA"/>
</dbReference>
<accession>K6PYV4</accession>
<sequence>MSPGASVPALAETGVAAVLAGAALLVLALAAGYAAGRRRGRREGYRLGCAEAPLALRAEALVRGSCPVCDHRTGAGHDPDNTAPPALSGPGQGPGPGRLLPVPPEPVPSRTASPPPPPPR</sequence>
<dbReference type="Proteomes" id="UP000005710">
    <property type="component" value="Unassembled WGS sequence"/>
</dbReference>
<protein>
    <submittedName>
        <fullName evidence="3">Uncharacterized protein</fullName>
    </submittedName>
</protein>
<reference evidence="3" key="2">
    <citation type="submission" date="2012-10" db="EMBL/GenBank/DDBJ databases">
        <title>Improved high-quality draft of Thermaerobacter subterraneus C21, DSM 13965.</title>
        <authorList>
            <consortium name="DOE Joint Genome Institute"/>
            <person name="Eisen J."/>
            <person name="Huntemann M."/>
            <person name="Wei C.-L."/>
            <person name="Han J."/>
            <person name="Detter J.C."/>
            <person name="Han C."/>
            <person name="Tapia R."/>
            <person name="Chen A."/>
            <person name="Kyrpides N."/>
            <person name="Mavromatis K."/>
            <person name="Markowitz V."/>
            <person name="Szeto E."/>
            <person name="Ivanova N."/>
            <person name="Mikhailova N."/>
            <person name="Ovchinnikova G."/>
            <person name="Pagani I."/>
            <person name="Pati A."/>
            <person name="Goodwin L."/>
            <person name="Nordberg H.P."/>
            <person name="Cantor M.N."/>
            <person name="Hua S.X."/>
            <person name="Woyke T."/>
            <person name="Eisen J."/>
            <person name="Klenk H.-P."/>
        </authorList>
    </citation>
    <scope>NUCLEOTIDE SEQUENCE [LARGE SCALE GENOMIC DNA]</scope>
    <source>
        <strain evidence="3">DSM 13965</strain>
    </source>
</reference>
<evidence type="ECO:0000256" key="1">
    <source>
        <dbReference type="SAM" id="MobiDB-lite"/>
    </source>
</evidence>
<gene>
    <name evidence="3" type="ORF">ThesuDRAFT_00173</name>
</gene>
<feature type="compositionally biased region" description="Basic and acidic residues" evidence="1">
    <location>
        <begin position="69"/>
        <end position="80"/>
    </location>
</feature>
<evidence type="ECO:0000313" key="4">
    <source>
        <dbReference type="Proteomes" id="UP000005710"/>
    </source>
</evidence>
<keyword evidence="2" id="KW-0812">Transmembrane</keyword>
<reference evidence="3" key="1">
    <citation type="submission" date="2010-10" db="EMBL/GenBank/DDBJ databases">
        <authorList>
            <consortium name="US DOE Joint Genome Institute (JGI-PGF)"/>
            <person name="Lucas S."/>
            <person name="Copeland A."/>
            <person name="Lapidus A."/>
            <person name="Bruce D."/>
            <person name="Goodwin L."/>
            <person name="Pitluck S."/>
            <person name="Kyrpides N."/>
            <person name="Mavromatis K."/>
            <person name="Detter J.C."/>
            <person name="Han C."/>
            <person name="Land M."/>
            <person name="Hauser L."/>
            <person name="Markowitz V."/>
            <person name="Cheng J.-F."/>
            <person name="Hugenholtz P."/>
            <person name="Woyke T."/>
            <person name="Wu D."/>
            <person name="Pukall R."/>
            <person name="Wahrenburg C."/>
            <person name="Brambilla E."/>
            <person name="Klenk H.-P."/>
            <person name="Eisen J.A."/>
        </authorList>
    </citation>
    <scope>NUCLEOTIDE SEQUENCE [LARGE SCALE GENOMIC DNA]</scope>
    <source>
        <strain evidence="3">DSM 13965</strain>
    </source>
</reference>
<evidence type="ECO:0000313" key="3">
    <source>
        <dbReference type="EMBL" id="EKP93928.1"/>
    </source>
</evidence>
<dbReference type="STRING" id="867903.ThesuDRAFT_00173"/>
<keyword evidence="2" id="KW-0472">Membrane</keyword>
<organism evidence="3 4">
    <name type="scientific">Thermaerobacter subterraneus DSM 13965</name>
    <dbReference type="NCBI Taxonomy" id="867903"/>
    <lineage>
        <taxon>Bacteria</taxon>
        <taxon>Bacillati</taxon>
        <taxon>Bacillota</taxon>
        <taxon>Clostridia</taxon>
        <taxon>Eubacteriales</taxon>
        <taxon>Clostridiales Family XVII. Incertae Sedis</taxon>
        <taxon>Thermaerobacter</taxon>
    </lineage>
</organism>
<keyword evidence="2" id="KW-1133">Transmembrane helix</keyword>
<feature type="region of interest" description="Disordered" evidence="1">
    <location>
        <begin position="67"/>
        <end position="120"/>
    </location>
</feature>